<dbReference type="Gene3D" id="2.40.50.1020">
    <property type="entry name" value="LytTr DNA-binding domain"/>
    <property type="match status" value="1"/>
</dbReference>
<dbReference type="PROSITE" id="PS50930">
    <property type="entry name" value="HTH_LYTTR"/>
    <property type="match status" value="1"/>
</dbReference>
<name>A0A3L9MEG2_9FLAO</name>
<dbReference type="AlphaFoldDB" id="A0A3L9MEG2"/>
<dbReference type="Pfam" id="PF00072">
    <property type="entry name" value="Response_reg"/>
    <property type="match status" value="1"/>
</dbReference>
<dbReference type="SUPFAM" id="SSF52172">
    <property type="entry name" value="CheY-like"/>
    <property type="match status" value="1"/>
</dbReference>
<dbReference type="PROSITE" id="PS50110">
    <property type="entry name" value="RESPONSE_REGULATORY"/>
    <property type="match status" value="1"/>
</dbReference>
<dbReference type="InterPro" id="IPR046947">
    <property type="entry name" value="LytR-like"/>
</dbReference>
<dbReference type="EMBL" id="RDOJ01000005">
    <property type="protein sequence ID" value="RLZ11480.1"/>
    <property type="molecule type" value="Genomic_DNA"/>
</dbReference>
<dbReference type="InterPro" id="IPR001789">
    <property type="entry name" value="Sig_transdc_resp-reg_receiver"/>
</dbReference>
<dbReference type="PANTHER" id="PTHR37299">
    <property type="entry name" value="TRANSCRIPTIONAL REGULATOR-RELATED"/>
    <property type="match status" value="1"/>
</dbReference>
<dbReference type="InterPro" id="IPR007492">
    <property type="entry name" value="LytTR_DNA-bd_dom"/>
</dbReference>
<accession>A0A3L9MEG2</accession>
<dbReference type="Gene3D" id="3.40.50.2300">
    <property type="match status" value="1"/>
</dbReference>
<evidence type="ECO:0000259" key="3">
    <source>
        <dbReference type="PROSITE" id="PS50930"/>
    </source>
</evidence>
<dbReference type="GO" id="GO:0000156">
    <property type="term" value="F:phosphorelay response regulator activity"/>
    <property type="evidence" value="ECO:0007669"/>
    <property type="project" value="InterPro"/>
</dbReference>
<dbReference type="Pfam" id="PF04397">
    <property type="entry name" value="LytTR"/>
    <property type="match status" value="1"/>
</dbReference>
<keyword evidence="5" id="KW-1185">Reference proteome</keyword>
<protein>
    <submittedName>
        <fullName evidence="4">Response regulator</fullName>
    </submittedName>
</protein>
<dbReference type="PANTHER" id="PTHR37299:SF1">
    <property type="entry name" value="STAGE 0 SPORULATION PROTEIN A HOMOLOG"/>
    <property type="match status" value="1"/>
</dbReference>
<feature type="domain" description="Response regulatory" evidence="2">
    <location>
        <begin position="2"/>
        <end position="117"/>
    </location>
</feature>
<dbReference type="RefSeq" id="WP_121934160.1">
    <property type="nucleotide sequence ID" value="NZ_RDOJ01000005.1"/>
</dbReference>
<dbReference type="OrthoDB" id="2168082at2"/>
<comment type="caution">
    <text evidence="4">The sequence shown here is derived from an EMBL/GenBank/DDBJ whole genome shotgun (WGS) entry which is preliminary data.</text>
</comment>
<evidence type="ECO:0000313" key="4">
    <source>
        <dbReference type="EMBL" id="RLZ11480.1"/>
    </source>
</evidence>
<evidence type="ECO:0000259" key="2">
    <source>
        <dbReference type="PROSITE" id="PS50110"/>
    </source>
</evidence>
<sequence length="242" mass="27693">MKAIIIDDENRARISLEIMIKEFCPTIEIIASCENLTEGVKAINKLKPNIVFLDIEMPNFNGLDIDKFFDMNDIDFELVFTTAYQEYALKAFKLNAFDYLLKPINPEDLINTIERINRKKIIPIEIKTDVPIEKIAVPTANNLLFLETKNIIYIKGEGAYSDVIIKDQKHILVSKNLKNFEDVLASDSRFVRVQKSYIVNFDFIVSVSKTNGGTLHLINDIQIPIATDKIQSILDKIIILKK</sequence>
<proteinExistence type="predicted"/>
<dbReference type="GO" id="GO:0003677">
    <property type="term" value="F:DNA binding"/>
    <property type="evidence" value="ECO:0007669"/>
    <property type="project" value="InterPro"/>
</dbReference>
<reference evidence="4 5" key="1">
    <citation type="submission" date="2018-10" db="EMBL/GenBank/DDBJ databases">
        <authorList>
            <person name="Chen X."/>
        </authorList>
    </citation>
    <scope>NUCLEOTIDE SEQUENCE [LARGE SCALE GENOMIC DNA]</scope>
    <source>
        <strain evidence="4 5">YIM 102668</strain>
    </source>
</reference>
<dbReference type="Proteomes" id="UP000275348">
    <property type="component" value="Unassembled WGS sequence"/>
</dbReference>
<evidence type="ECO:0000313" key="5">
    <source>
        <dbReference type="Proteomes" id="UP000275348"/>
    </source>
</evidence>
<evidence type="ECO:0000256" key="1">
    <source>
        <dbReference type="PROSITE-ProRule" id="PRU00169"/>
    </source>
</evidence>
<dbReference type="InterPro" id="IPR011006">
    <property type="entry name" value="CheY-like_superfamily"/>
</dbReference>
<feature type="domain" description="HTH LytTR-type" evidence="3">
    <location>
        <begin position="135"/>
        <end position="239"/>
    </location>
</feature>
<dbReference type="SMART" id="SM00850">
    <property type="entry name" value="LytTR"/>
    <property type="match status" value="1"/>
</dbReference>
<gene>
    <name evidence="4" type="ORF">EAH69_05420</name>
</gene>
<organism evidence="4 5">
    <name type="scientific">Faecalibacter macacae</name>
    <dbReference type="NCBI Taxonomy" id="1859289"/>
    <lineage>
        <taxon>Bacteria</taxon>
        <taxon>Pseudomonadati</taxon>
        <taxon>Bacteroidota</taxon>
        <taxon>Flavobacteriia</taxon>
        <taxon>Flavobacteriales</taxon>
        <taxon>Weeksellaceae</taxon>
        <taxon>Faecalibacter</taxon>
    </lineage>
</organism>
<dbReference type="SMART" id="SM00448">
    <property type="entry name" value="REC"/>
    <property type="match status" value="1"/>
</dbReference>
<feature type="modified residue" description="4-aspartylphosphate" evidence="1">
    <location>
        <position position="54"/>
    </location>
</feature>
<keyword evidence="1" id="KW-0597">Phosphoprotein</keyword>